<feature type="domain" description="Tape measure protein N-terminal" evidence="2">
    <location>
        <begin position="58"/>
        <end position="239"/>
    </location>
</feature>
<dbReference type="AlphaFoldDB" id="A0A6L4UIM1"/>
<dbReference type="Pfam" id="PF20155">
    <property type="entry name" value="TMP_3"/>
    <property type="match status" value="1"/>
</dbReference>
<dbReference type="EMBL" id="WDRC01000026">
    <property type="protein sequence ID" value="KAB7357396.1"/>
    <property type="molecule type" value="Genomic_DNA"/>
</dbReference>
<name>A0A6L4UIM1_BIFLN</name>
<proteinExistence type="predicted"/>
<evidence type="ECO:0000256" key="1">
    <source>
        <dbReference type="SAM" id="Phobius"/>
    </source>
</evidence>
<dbReference type="NCBIfam" id="TIGR02675">
    <property type="entry name" value="tape_meas_nterm"/>
    <property type="match status" value="1"/>
</dbReference>
<evidence type="ECO:0000259" key="2">
    <source>
        <dbReference type="Pfam" id="PF20155"/>
    </source>
</evidence>
<evidence type="ECO:0000313" key="7">
    <source>
        <dbReference type="Proteomes" id="UP000460881"/>
    </source>
</evidence>
<reference evidence="6 7" key="1">
    <citation type="journal article" date="2019" name="Nat. Med.">
        <title>A library of human gut bacterial isolates paired with longitudinal multiomics data enables mechanistic microbiome research.</title>
        <authorList>
            <person name="Poyet M."/>
            <person name="Groussin M."/>
            <person name="Gibbons S.M."/>
            <person name="Avila-Pacheco J."/>
            <person name="Jiang X."/>
            <person name="Kearney S.M."/>
            <person name="Perrotta A.R."/>
            <person name="Berdy B."/>
            <person name="Zhao S."/>
            <person name="Lieberman T.D."/>
            <person name="Swanson P.K."/>
            <person name="Smith M."/>
            <person name="Roesemann S."/>
            <person name="Alexander J.E."/>
            <person name="Rich S.A."/>
            <person name="Livny J."/>
            <person name="Vlamakis H."/>
            <person name="Clish C."/>
            <person name="Bullock K."/>
            <person name="Deik A."/>
            <person name="Scott J."/>
            <person name="Pierce K.A."/>
            <person name="Xavier R.J."/>
            <person name="Alm E.J."/>
        </authorList>
    </citation>
    <scope>NUCLEOTIDE SEQUENCE [LARGE SCALE GENOMIC DNA]</scope>
    <source>
        <strain evidence="5 8">BIOML-A37</strain>
        <strain evidence="4 7">BIOML-A55</strain>
        <strain evidence="3 6">BIOML-A65</strain>
    </source>
</reference>
<dbReference type="Proteomes" id="UP000468842">
    <property type="component" value="Unassembled WGS sequence"/>
</dbReference>
<protein>
    <submittedName>
        <fullName evidence="3">Tape measure protein</fullName>
    </submittedName>
</protein>
<keyword evidence="1" id="KW-0472">Membrane</keyword>
<evidence type="ECO:0000313" key="4">
    <source>
        <dbReference type="EMBL" id="KAB7357396.1"/>
    </source>
</evidence>
<evidence type="ECO:0000313" key="6">
    <source>
        <dbReference type="Proteomes" id="UP000430971"/>
    </source>
</evidence>
<accession>A0A6L4UIM1</accession>
<keyword evidence="1" id="KW-0812">Transmembrane</keyword>
<comment type="caution">
    <text evidence="3">The sequence shown here is derived from an EMBL/GenBank/DDBJ whole genome shotgun (WGS) entry which is preliminary data.</text>
</comment>
<gene>
    <name evidence="5" type="ORF">GBB40_00740</name>
    <name evidence="4" type="ORF">GBB63_09230</name>
    <name evidence="3" type="ORF">GBB73_02235</name>
</gene>
<dbReference type="EMBL" id="WDQK01000001">
    <property type="protein sequence ID" value="KAB7397214.1"/>
    <property type="molecule type" value="Genomic_DNA"/>
</dbReference>
<evidence type="ECO:0000313" key="3">
    <source>
        <dbReference type="EMBL" id="KAB7339352.1"/>
    </source>
</evidence>
<evidence type="ECO:0000313" key="8">
    <source>
        <dbReference type="Proteomes" id="UP000468842"/>
    </source>
</evidence>
<dbReference type="EMBL" id="WDRM01000004">
    <property type="protein sequence ID" value="KAB7339352.1"/>
    <property type="molecule type" value="Genomic_DNA"/>
</dbReference>
<organism evidence="3 6">
    <name type="scientific">Bifidobacterium longum</name>
    <dbReference type="NCBI Taxonomy" id="216816"/>
    <lineage>
        <taxon>Bacteria</taxon>
        <taxon>Bacillati</taxon>
        <taxon>Actinomycetota</taxon>
        <taxon>Actinomycetes</taxon>
        <taxon>Bifidobacteriales</taxon>
        <taxon>Bifidobacteriaceae</taxon>
        <taxon>Bifidobacterium</taxon>
    </lineage>
</organism>
<dbReference type="InterPro" id="IPR013491">
    <property type="entry name" value="Tape_meas_N"/>
</dbReference>
<keyword evidence="1" id="KW-1133">Transmembrane helix</keyword>
<feature type="transmembrane region" description="Helical" evidence="1">
    <location>
        <begin position="467"/>
        <end position="486"/>
    </location>
</feature>
<evidence type="ECO:0000313" key="5">
    <source>
        <dbReference type="EMBL" id="KAB7397214.1"/>
    </source>
</evidence>
<dbReference type="Proteomes" id="UP000430971">
    <property type="component" value="Unassembled WGS sequence"/>
</dbReference>
<dbReference type="Proteomes" id="UP000460881">
    <property type="component" value="Unassembled WGS sequence"/>
</dbReference>
<sequence>MAGHSAIMSVRITGNANDAVKAFEKATGKAAAFGSFMGGAALKGVTALWDTLRNFSGAVVEMSDSTDKFKNTMSFAGLDTSAVEAATKATRKYADDTVYDLTTIQNTTAQLAANGIGNYTELTEAAGNLNAVAGGNSDTFKSVAMMLTQTAGAGKLTTENWNQLADAIPGASGKLQEAMLANGAYTGNFRDAMAKGEITADEFNQALIQLGMSDVAKEAATSTKTIEGAMGNLEASVVGGLTDAFDLVKPAVTSAMGVAAEKITAFSGKATTGLKGVMTLVRDGNFSAELREAFNIEEDSPITDFLLTVRDTAANTFDTAKTAVTDFMTAFNDTGPVQTASDIFGYVWETCKSLAGAAGDVLAQFAPLTDSFGGASAAGTALGDAFNGAAGIVADVAGKLTAFSDWVSANAEPIRSALVGIGTGFAVFKVASVITAVSSALQGFSIANTAASVAQWALNAAMNANPIVLIITLIAALVAGLVYFFTQTESGRQIWSNFTNFIGACVNNIIGFFQSLPGRIGAFFSSAAQFAQNTWNNVVSWFSGLPGRILSAIGNVGNTLYNAGKNIIDGFLNGLKAAWDNVTGFIGGIADWIAEHKGPAAYDKVLLVKNGRLIMQGLAKGLGLGFDQDVTRAITRVNGRLSAMQFDMPGTNGTATAQPMTVSIVINGVLDGEDAARKLKKILRDYDRKRA</sequence>